<dbReference type="InterPro" id="IPR006260">
    <property type="entry name" value="TonB/TolA_C"/>
</dbReference>
<dbReference type="Proteomes" id="UP000182470">
    <property type="component" value="Chromosome I"/>
</dbReference>
<reference evidence="7 8" key="1">
    <citation type="submission" date="2016-10" db="EMBL/GenBank/DDBJ databases">
        <authorList>
            <person name="de Groot N.N."/>
        </authorList>
    </citation>
    <scope>NUCLEOTIDE SEQUENCE [LARGE SCALE GENOMIC DNA]</scope>
    <source>
        <strain evidence="7 8">BS2772</strain>
    </source>
</reference>
<evidence type="ECO:0000256" key="4">
    <source>
        <dbReference type="ARBA" id="ARBA00023136"/>
    </source>
</evidence>
<evidence type="ECO:0000313" key="7">
    <source>
        <dbReference type="EMBL" id="SDM70515.1"/>
    </source>
</evidence>
<evidence type="ECO:0000256" key="1">
    <source>
        <dbReference type="ARBA" id="ARBA00004167"/>
    </source>
</evidence>
<dbReference type="Gene3D" id="3.30.1150.10">
    <property type="match status" value="1"/>
</dbReference>
<feature type="chain" id="PRO_5009245706" evidence="5">
    <location>
        <begin position="19"/>
        <end position="208"/>
    </location>
</feature>
<protein>
    <submittedName>
        <fullName evidence="7">TonB family C-terminal domain-containing protein</fullName>
    </submittedName>
</protein>
<dbReference type="InterPro" id="IPR037682">
    <property type="entry name" value="TonB_C"/>
</dbReference>
<evidence type="ECO:0000313" key="8">
    <source>
        <dbReference type="Proteomes" id="UP000182470"/>
    </source>
</evidence>
<keyword evidence="4" id="KW-0472">Membrane</keyword>
<gene>
    <name evidence="7" type="ORF">SAMN04490179_0565</name>
</gene>
<comment type="subcellular location">
    <subcellularLocation>
        <location evidence="1">Membrane</location>
        <topology evidence="1">Single-pass membrane protein</topology>
    </subcellularLocation>
</comment>
<evidence type="ECO:0000256" key="5">
    <source>
        <dbReference type="SAM" id="SignalP"/>
    </source>
</evidence>
<accession>A0A1G9VF74</accession>
<evidence type="ECO:0000256" key="2">
    <source>
        <dbReference type="ARBA" id="ARBA00022692"/>
    </source>
</evidence>
<evidence type="ECO:0000259" key="6">
    <source>
        <dbReference type="Pfam" id="PF03544"/>
    </source>
</evidence>
<keyword evidence="2" id="KW-0812">Transmembrane</keyword>
<feature type="signal peptide" evidence="5">
    <location>
        <begin position="1"/>
        <end position="18"/>
    </location>
</feature>
<sequence>MRFLVLAAALVCSFQVWATTSPEALYMPKPVYPEGMSNLRGHARISLNLHNDGSVSDVKVLNATHPAFAEAAINAAKLWRFKPWTPSADMPAIIDANNDMIFAPQNDITIPFQKPVTAVVSQTCRALNDEVAQWRHDQPSRPLSAMRSFALVHAYLVLPVLSGSIEYPASLSATDDFDNVLPEIVRKCRSQPKGRFIDHLPETVRVRL</sequence>
<keyword evidence="3" id="KW-1133">Transmembrane helix</keyword>
<dbReference type="Pfam" id="PF03544">
    <property type="entry name" value="TonB_C"/>
    <property type="match status" value="1"/>
</dbReference>
<dbReference type="GO" id="GO:0016020">
    <property type="term" value="C:membrane"/>
    <property type="evidence" value="ECO:0007669"/>
    <property type="project" value="UniProtKB-SubCell"/>
</dbReference>
<dbReference type="OrthoDB" id="7032307at2"/>
<dbReference type="SUPFAM" id="SSF74653">
    <property type="entry name" value="TolA/TonB C-terminal domain"/>
    <property type="match status" value="1"/>
</dbReference>
<proteinExistence type="predicted"/>
<evidence type="ECO:0000256" key="3">
    <source>
        <dbReference type="ARBA" id="ARBA00022989"/>
    </source>
</evidence>
<keyword evidence="5" id="KW-0732">Signal</keyword>
<organism evidence="7 8">
    <name type="scientific">Pseudomonas antarctica</name>
    <dbReference type="NCBI Taxonomy" id="219572"/>
    <lineage>
        <taxon>Bacteria</taxon>
        <taxon>Pseudomonadati</taxon>
        <taxon>Pseudomonadota</taxon>
        <taxon>Gammaproteobacteria</taxon>
        <taxon>Pseudomonadales</taxon>
        <taxon>Pseudomonadaceae</taxon>
        <taxon>Pseudomonas</taxon>
    </lineage>
</organism>
<dbReference type="NCBIfam" id="TIGR01352">
    <property type="entry name" value="tonB_Cterm"/>
    <property type="match status" value="1"/>
</dbReference>
<dbReference type="AlphaFoldDB" id="A0A1G9VF74"/>
<feature type="domain" description="TonB C-terminal" evidence="6">
    <location>
        <begin position="29"/>
        <end position="84"/>
    </location>
</feature>
<dbReference type="EMBL" id="LT629704">
    <property type="protein sequence ID" value="SDM70515.1"/>
    <property type="molecule type" value="Genomic_DNA"/>
</dbReference>
<name>A0A1G9VF74_9PSED</name>
<dbReference type="GO" id="GO:0055085">
    <property type="term" value="P:transmembrane transport"/>
    <property type="evidence" value="ECO:0007669"/>
    <property type="project" value="InterPro"/>
</dbReference>